<evidence type="ECO:0000313" key="2">
    <source>
        <dbReference type="EMBL" id="SSA44222.1"/>
    </source>
</evidence>
<proteinExistence type="predicted"/>
<reference evidence="2 4" key="1">
    <citation type="submission" date="2016-10" db="EMBL/GenBank/DDBJ databases">
        <authorList>
            <person name="Cai Z."/>
        </authorList>
    </citation>
    <scope>NUCLEOTIDE SEQUENCE [LARGE SCALE GENOMIC DNA]</scope>
    <source>
        <strain evidence="2 4">DSM 25227</strain>
    </source>
</reference>
<evidence type="ECO:0000313" key="4">
    <source>
        <dbReference type="Proteomes" id="UP000251571"/>
    </source>
</evidence>
<evidence type="ECO:0000313" key="1">
    <source>
        <dbReference type="EMBL" id="PWJ20225.1"/>
    </source>
</evidence>
<dbReference type="EMBL" id="UETC01000003">
    <property type="protein sequence ID" value="SSA44222.1"/>
    <property type="molecule type" value="Genomic_DNA"/>
</dbReference>
<dbReference type="Proteomes" id="UP000251571">
    <property type="component" value="Unassembled WGS sequence"/>
</dbReference>
<protein>
    <submittedName>
        <fullName evidence="2">Uncharacterized protein</fullName>
    </submittedName>
</protein>
<accession>A0A2Y9BZE7</accession>
<name>A0A2Y9BZE7_9RHOB</name>
<gene>
    <name evidence="1" type="ORF">BCF38_10340</name>
    <name evidence="2" type="ORF">SAMN05421539_10340</name>
</gene>
<keyword evidence="3" id="KW-1185">Reference proteome</keyword>
<reference evidence="1 3" key="2">
    <citation type="submission" date="2018-03" db="EMBL/GenBank/DDBJ databases">
        <title>Genomic Encyclopedia of Archaeal and Bacterial Type Strains, Phase II (KMG-II): from individual species to whole genera.</title>
        <authorList>
            <person name="Goeker M."/>
        </authorList>
    </citation>
    <scope>NUCLEOTIDE SEQUENCE [LARGE SCALE GENOMIC DNA]</scope>
    <source>
        <strain evidence="1 3">DSM 25227</strain>
    </source>
</reference>
<evidence type="ECO:0000313" key="3">
    <source>
        <dbReference type="Proteomes" id="UP000245839"/>
    </source>
</evidence>
<organism evidence="2 4">
    <name type="scientific">Jannaschia seohaensis</name>
    <dbReference type="NCBI Taxonomy" id="475081"/>
    <lineage>
        <taxon>Bacteria</taxon>
        <taxon>Pseudomonadati</taxon>
        <taxon>Pseudomonadota</taxon>
        <taxon>Alphaproteobacteria</taxon>
        <taxon>Rhodobacterales</taxon>
        <taxon>Roseobacteraceae</taxon>
        <taxon>Jannaschia</taxon>
    </lineage>
</organism>
<dbReference type="Proteomes" id="UP000245839">
    <property type="component" value="Unassembled WGS sequence"/>
</dbReference>
<sequence length="29" mass="3321">MDANTYEARRCFARHLRSTLLLQGVMLPG</sequence>
<dbReference type="AlphaFoldDB" id="A0A2Y9BZE7"/>
<dbReference type="EMBL" id="QGDJ01000003">
    <property type="protein sequence ID" value="PWJ20225.1"/>
    <property type="molecule type" value="Genomic_DNA"/>
</dbReference>